<evidence type="ECO:0008006" key="3">
    <source>
        <dbReference type="Google" id="ProtNLM"/>
    </source>
</evidence>
<gene>
    <name evidence="1" type="ORF">J0A66_05955</name>
</gene>
<dbReference type="RefSeq" id="WP_206572890.1">
    <property type="nucleotide sequence ID" value="NZ_JAFKCV010000003.1"/>
</dbReference>
<dbReference type="Proteomes" id="UP000664654">
    <property type="component" value="Unassembled WGS sequence"/>
</dbReference>
<dbReference type="PROSITE" id="PS51257">
    <property type="entry name" value="PROKAR_LIPOPROTEIN"/>
    <property type="match status" value="1"/>
</dbReference>
<dbReference type="AlphaFoldDB" id="A0A939DLD2"/>
<sequence>MFRMALLFIALVVSGCGKTGTQEKHPTKGGAWQFCELAVKNRLKAPASADFSGVSETTVTEQRVTQMEGGDRKVIYQVSGWVDAQNSYGATIRNSYICEVEGRTGTSWKVLSLIID</sequence>
<keyword evidence="2" id="KW-1185">Reference proteome</keyword>
<proteinExistence type="predicted"/>
<accession>A0A939DLD2</accession>
<evidence type="ECO:0000313" key="1">
    <source>
        <dbReference type="EMBL" id="MBN7824767.1"/>
    </source>
</evidence>
<dbReference type="EMBL" id="JAFKCV010000003">
    <property type="protein sequence ID" value="MBN7824767.1"/>
    <property type="molecule type" value="Genomic_DNA"/>
</dbReference>
<organism evidence="1 2">
    <name type="scientific">Bowmanella dokdonensis</name>
    <dbReference type="NCBI Taxonomy" id="751969"/>
    <lineage>
        <taxon>Bacteria</taxon>
        <taxon>Pseudomonadati</taxon>
        <taxon>Pseudomonadota</taxon>
        <taxon>Gammaproteobacteria</taxon>
        <taxon>Alteromonadales</taxon>
        <taxon>Alteromonadaceae</taxon>
        <taxon>Bowmanella</taxon>
    </lineage>
</organism>
<evidence type="ECO:0000313" key="2">
    <source>
        <dbReference type="Proteomes" id="UP000664654"/>
    </source>
</evidence>
<name>A0A939DLD2_9ALTE</name>
<comment type="caution">
    <text evidence="1">The sequence shown here is derived from an EMBL/GenBank/DDBJ whole genome shotgun (WGS) entry which is preliminary data.</text>
</comment>
<reference evidence="1" key="1">
    <citation type="submission" date="2021-03" db="EMBL/GenBank/DDBJ databases">
        <title>novel species isolated from a fishpond in China.</title>
        <authorList>
            <person name="Lu H."/>
            <person name="Cai Z."/>
        </authorList>
    </citation>
    <scope>NUCLEOTIDE SEQUENCE</scope>
    <source>
        <strain evidence="1">JCM 30855</strain>
    </source>
</reference>
<protein>
    <recommendedName>
        <fullName evidence="3">Lipoprotein</fullName>
    </recommendedName>
</protein>